<gene>
    <name evidence="9" type="primary">DPRX</name>
</gene>
<dbReference type="GO" id="GO:0000981">
    <property type="term" value="F:DNA-binding transcription factor activity, RNA polymerase II-specific"/>
    <property type="evidence" value="ECO:0007669"/>
    <property type="project" value="InterPro"/>
</dbReference>
<dbReference type="SUPFAM" id="SSF55347">
    <property type="entry name" value="Glyceraldehyde-3-phosphate dehydrogenase-like, C-terminal domain"/>
    <property type="match status" value="1"/>
</dbReference>
<dbReference type="Proteomes" id="UP000515131">
    <property type="component" value="Unplaced"/>
</dbReference>
<sequence length="252" mass="27746">MGVNHENEDSSLKVVSKASLTTNYVAPPGQASVGPSEAVQYGDINRVVKSASEGPLRGILGSTEQGVACVFRKHQKHSHRKRTMFTEDQLEALESLFSQNPYPPPSLQKEMALKLGIHPTVLQVWFKNHRAKLKKAQYKHMQQKPEPEQEHVAGVDLKTSSSKRNMATSPGFSHGAYPASLVYTDHPIPSFQLRICPNLKALPDHSIGHKIVHFGCCQDPNIYSLCPILESQILSASFTANPFGSTSPQRAL</sequence>
<evidence type="ECO:0000313" key="8">
    <source>
        <dbReference type="Proteomes" id="UP000515131"/>
    </source>
</evidence>
<evidence type="ECO:0000256" key="1">
    <source>
        <dbReference type="ARBA" id="ARBA00004123"/>
    </source>
</evidence>
<dbReference type="Gene3D" id="1.10.10.60">
    <property type="entry name" value="Homeodomain-like"/>
    <property type="match status" value="1"/>
</dbReference>
<dbReference type="CDD" id="cd00086">
    <property type="entry name" value="homeodomain"/>
    <property type="match status" value="1"/>
</dbReference>
<dbReference type="AlphaFoldDB" id="A0A6P6H3S8"/>
<dbReference type="InterPro" id="IPR017970">
    <property type="entry name" value="Homeobox_CS"/>
</dbReference>
<keyword evidence="8" id="KW-1185">Reference proteome</keyword>
<dbReference type="SUPFAM" id="SSF46689">
    <property type="entry name" value="Homeodomain-like"/>
    <property type="match status" value="1"/>
</dbReference>
<dbReference type="PROSITE" id="PS50071">
    <property type="entry name" value="HOMEOBOX_2"/>
    <property type="match status" value="1"/>
</dbReference>
<evidence type="ECO:0000313" key="9">
    <source>
        <dbReference type="RefSeq" id="XP_025770198.1"/>
    </source>
</evidence>
<evidence type="ECO:0000256" key="2">
    <source>
        <dbReference type="ARBA" id="ARBA00023125"/>
    </source>
</evidence>
<evidence type="ECO:0000259" key="7">
    <source>
        <dbReference type="PROSITE" id="PS50071"/>
    </source>
</evidence>
<evidence type="ECO:0000256" key="3">
    <source>
        <dbReference type="ARBA" id="ARBA00023155"/>
    </source>
</evidence>
<keyword evidence="4 5" id="KW-0539">Nucleus</keyword>
<feature type="DNA-binding region" description="Homeobox" evidence="5">
    <location>
        <begin position="78"/>
        <end position="137"/>
    </location>
</feature>
<accession>A0A6P6H3S8</accession>
<dbReference type="RefSeq" id="XP_025770198.1">
    <property type="nucleotide sequence ID" value="XM_025914413.1"/>
</dbReference>
<proteinExistence type="predicted"/>
<dbReference type="InterPro" id="IPR009057">
    <property type="entry name" value="Homeodomain-like_sf"/>
</dbReference>
<dbReference type="GO" id="GO:0005634">
    <property type="term" value="C:nucleus"/>
    <property type="evidence" value="ECO:0007669"/>
    <property type="project" value="UniProtKB-SubCell"/>
</dbReference>
<evidence type="ECO:0000256" key="6">
    <source>
        <dbReference type="RuleBase" id="RU000682"/>
    </source>
</evidence>
<dbReference type="KEGG" id="pcoo:112850906"/>
<dbReference type="InterPro" id="IPR001356">
    <property type="entry name" value="HD"/>
</dbReference>
<dbReference type="PANTHER" id="PTHR45793">
    <property type="entry name" value="HOMEOBOX PROTEIN"/>
    <property type="match status" value="1"/>
</dbReference>
<dbReference type="SMART" id="SM00389">
    <property type="entry name" value="HOX"/>
    <property type="match status" value="1"/>
</dbReference>
<comment type="subcellular location">
    <subcellularLocation>
        <location evidence="1 5 6">Nucleus</location>
    </subcellularLocation>
</comment>
<keyword evidence="3 5" id="KW-0371">Homeobox</keyword>
<evidence type="ECO:0000256" key="5">
    <source>
        <dbReference type="PROSITE-ProRule" id="PRU00108"/>
    </source>
</evidence>
<dbReference type="PROSITE" id="PS00027">
    <property type="entry name" value="HOMEOBOX_1"/>
    <property type="match status" value="1"/>
</dbReference>
<dbReference type="CTD" id="503834"/>
<name>A0A6P6H3S8_PUMCO</name>
<reference evidence="9" key="1">
    <citation type="submission" date="2025-08" db="UniProtKB">
        <authorList>
            <consortium name="RefSeq"/>
        </authorList>
    </citation>
    <scope>IDENTIFICATION</scope>
    <source>
        <tissue evidence="9">Blood</tissue>
    </source>
</reference>
<dbReference type="Pfam" id="PF00046">
    <property type="entry name" value="Homeodomain"/>
    <property type="match status" value="1"/>
</dbReference>
<protein>
    <submittedName>
        <fullName evidence="9">Divergent paired-related homeobox</fullName>
    </submittedName>
</protein>
<dbReference type="PANTHER" id="PTHR45793:SF15">
    <property type="entry name" value="DIVERGENT PAIRED-RELATED HOMEOBOX"/>
    <property type="match status" value="1"/>
</dbReference>
<dbReference type="GO" id="GO:0000978">
    <property type="term" value="F:RNA polymerase II cis-regulatory region sequence-specific DNA binding"/>
    <property type="evidence" value="ECO:0007669"/>
    <property type="project" value="TreeGrafter"/>
</dbReference>
<organism evidence="8 9">
    <name type="scientific">Puma concolor</name>
    <name type="common">Mountain lion</name>
    <name type="synonym">Felis concolor</name>
    <dbReference type="NCBI Taxonomy" id="9696"/>
    <lineage>
        <taxon>Eukaryota</taxon>
        <taxon>Metazoa</taxon>
        <taxon>Chordata</taxon>
        <taxon>Craniata</taxon>
        <taxon>Vertebrata</taxon>
        <taxon>Euteleostomi</taxon>
        <taxon>Mammalia</taxon>
        <taxon>Eutheria</taxon>
        <taxon>Laurasiatheria</taxon>
        <taxon>Carnivora</taxon>
        <taxon>Feliformia</taxon>
        <taxon>Felidae</taxon>
        <taxon>Felinae</taxon>
        <taxon>Puma</taxon>
    </lineage>
</organism>
<feature type="domain" description="Homeobox" evidence="7">
    <location>
        <begin position="76"/>
        <end position="136"/>
    </location>
</feature>
<keyword evidence="2 5" id="KW-0238">DNA-binding</keyword>
<dbReference type="GeneID" id="112850906"/>
<evidence type="ECO:0000256" key="4">
    <source>
        <dbReference type="ARBA" id="ARBA00023242"/>
    </source>
</evidence>